<dbReference type="Proteomes" id="UP000521313">
    <property type="component" value="Unassembled WGS sequence"/>
</dbReference>
<evidence type="ECO:0000259" key="2">
    <source>
        <dbReference type="Pfam" id="PF01370"/>
    </source>
</evidence>
<name>A0A7W8FWV7_9FIRM</name>
<sequence length="288" mass="32573">MKKVLITGKNSYLGSFVRNELERKPEAYQVAELDLKNPKWTDFSFEGYDVVYHVAGLAHSTPDESQKDLYYQINTELAYQTALKASREGVKQFIFMSSIIVYGSGKVGCKRTITKETPLTPDNFYGDSKKQAEIKIRSIDSDMKVVILRPPMIYGPHSKGNYPLLSKFAQKSPFFPTLGNERSMLFVGNLVQFIKKVIDLELEGIFLPQNQKPVQTKDLIALIAREHGHTIHFVSVFNPVLKCMRKQTIVNKVFGNLIIDPSLSSFDLDYTKYSLEQSIQITESGGGL</sequence>
<evidence type="ECO:0000313" key="4">
    <source>
        <dbReference type="Proteomes" id="UP000521313"/>
    </source>
</evidence>
<dbReference type="EMBL" id="JACHHD010000009">
    <property type="protein sequence ID" value="MBB5185034.1"/>
    <property type="molecule type" value="Genomic_DNA"/>
</dbReference>
<comment type="caution">
    <text evidence="3">The sequence shown here is derived from an EMBL/GenBank/DDBJ whole genome shotgun (WGS) entry which is preliminary data.</text>
</comment>
<dbReference type="EC" id="5.1.3.2" evidence="3"/>
<protein>
    <submittedName>
        <fullName evidence="3">UDP-glucose 4-epimerase</fullName>
        <ecNumber evidence="3">5.1.3.2</ecNumber>
    </submittedName>
</protein>
<dbReference type="RefSeq" id="WP_183375537.1">
    <property type="nucleotide sequence ID" value="NZ_JACHHD010000009.1"/>
</dbReference>
<reference evidence="3 4" key="1">
    <citation type="submission" date="2020-08" db="EMBL/GenBank/DDBJ databases">
        <title>Genomic Encyclopedia of Type Strains, Phase IV (KMG-IV): sequencing the most valuable type-strain genomes for metagenomic binning, comparative biology and taxonomic classification.</title>
        <authorList>
            <person name="Goeker M."/>
        </authorList>
    </citation>
    <scope>NUCLEOTIDE SEQUENCE [LARGE SCALE GENOMIC DNA]</scope>
    <source>
        <strain evidence="3 4">DSM 26963</strain>
    </source>
</reference>
<gene>
    <name evidence="3" type="ORF">HNQ43_001082</name>
</gene>
<dbReference type="Pfam" id="PF01370">
    <property type="entry name" value="Epimerase"/>
    <property type="match status" value="1"/>
</dbReference>
<dbReference type="SUPFAM" id="SSF51735">
    <property type="entry name" value="NAD(P)-binding Rossmann-fold domains"/>
    <property type="match status" value="1"/>
</dbReference>
<dbReference type="InterPro" id="IPR001509">
    <property type="entry name" value="Epimerase_deHydtase"/>
</dbReference>
<organism evidence="3 4">
    <name type="scientific">Faecalicoccus acidiformans</name>
    <dbReference type="NCBI Taxonomy" id="915173"/>
    <lineage>
        <taxon>Bacteria</taxon>
        <taxon>Bacillati</taxon>
        <taxon>Bacillota</taxon>
        <taxon>Erysipelotrichia</taxon>
        <taxon>Erysipelotrichales</taxon>
        <taxon>Erysipelotrichaceae</taxon>
        <taxon>Faecalicoccus</taxon>
    </lineage>
</organism>
<dbReference type="AlphaFoldDB" id="A0A7W8FWV7"/>
<dbReference type="InterPro" id="IPR036291">
    <property type="entry name" value="NAD(P)-bd_dom_sf"/>
</dbReference>
<accession>A0A7W8FWV7</accession>
<comment type="similarity">
    <text evidence="1">Belongs to the NAD(P)-dependent epimerase/dehydratase family.</text>
</comment>
<dbReference type="PANTHER" id="PTHR43000">
    <property type="entry name" value="DTDP-D-GLUCOSE 4,6-DEHYDRATASE-RELATED"/>
    <property type="match status" value="1"/>
</dbReference>
<keyword evidence="3" id="KW-0413">Isomerase</keyword>
<dbReference type="GO" id="GO:0003978">
    <property type="term" value="F:UDP-glucose 4-epimerase activity"/>
    <property type="evidence" value="ECO:0007669"/>
    <property type="project" value="UniProtKB-EC"/>
</dbReference>
<feature type="domain" description="NAD-dependent epimerase/dehydratase" evidence="2">
    <location>
        <begin position="4"/>
        <end position="199"/>
    </location>
</feature>
<dbReference type="Gene3D" id="3.40.50.720">
    <property type="entry name" value="NAD(P)-binding Rossmann-like Domain"/>
    <property type="match status" value="1"/>
</dbReference>
<evidence type="ECO:0000313" key="3">
    <source>
        <dbReference type="EMBL" id="MBB5185034.1"/>
    </source>
</evidence>
<evidence type="ECO:0000256" key="1">
    <source>
        <dbReference type="ARBA" id="ARBA00007637"/>
    </source>
</evidence>
<proteinExistence type="inferred from homology"/>